<evidence type="ECO:0000313" key="2">
    <source>
        <dbReference type="EMBL" id="QOL81482.1"/>
    </source>
</evidence>
<proteinExistence type="predicted"/>
<accession>A0A7L9WNL2</accession>
<feature type="chain" id="PRO_5032326146" evidence="1">
    <location>
        <begin position="23"/>
        <end position="110"/>
    </location>
</feature>
<dbReference type="AlphaFoldDB" id="A0A7L9WNL2"/>
<name>A0A7L9WNL2_9RHOB</name>
<dbReference type="RefSeq" id="WP_193079401.1">
    <property type="nucleotide sequence ID" value="NZ_CP045201.1"/>
</dbReference>
<dbReference type="KEGG" id="pshq:F3W81_11990"/>
<evidence type="ECO:0000313" key="3">
    <source>
        <dbReference type="Proteomes" id="UP000594118"/>
    </source>
</evidence>
<keyword evidence="1" id="KW-0732">Signal</keyword>
<sequence length="110" mass="12207">MKTLFKTAAFVLCLLPSVPAFASTSASEAAPDRPVIVSCFRGPWTAVIWDHANPKFLRSLRAIGYDAETAEVIGNDICRNQSLVDNPDGMRAEMTRIYEQSQAYLKRRNG</sequence>
<dbReference type="EMBL" id="CP045201">
    <property type="protein sequence ID" value="QOL81482.1"/>
    <property type="molecule type" value="Genomic_DNA"/>
</dbReference>
<protein>
    <submittedName>
        <fullName evidence="2">Uncharacterized protein</fullName>
    </submittedName>
</protein>
<feature type="signal peptide" evidence="1">
    <location>
        <begin position="1"/>
        <end position="22"/>
    </location>
</feature>
<dbReference type="Proteomes" id="UP000594118">
    <property type="component" value="Chromosome"/>
</dbReference>
<evidence type="ECO:0000256" key="1">
    <source>
        <dbReference type="SAM" id="SignalP"/>
    </source>
</evidence>
<gene>
    <name evidence="2" type="ORF">F3W81_11990</name>
</gene>
<reference evidence="2 3" key="1">
    <citation type="submission" date="2019-10" db="EMBL/GenBank/DDBJ databases">
        <title>Pseudopuniceibacterium sp. HQ09 islated from Antarctica.</title>
        <authorList>
            <person name="Liao L."/>
            <person name="Su S."/>
            <person name="Chen B."/>
            <person name="Yu Y."/>
        </authorList>
    </citation>
    <scope>NUCLEOTIDE SEQUENCE [LARGE SCALE GENOMIC DNA]</scope>
    <source>
        <strain evidence="2 3">HQ09</strain>
    </source>
</reference>
<organism evidence="2 3">
    <name type="scientific">Pseudooceanicola spongiae</name>
    <dbReference type="NCBI Taxonomy" id="2613965"/>
    <lineage>
        <taxon>Bacteria</taxon>
        <taxon>Pseudomonadati</taxon>
        <taxon>Pseudomonadota</taxon>
        <taxon>Alphaproteobacteria</taxon>
        <taxon>Rhodobacterales</taxon>
        <taxon>Paracoccaceae</taxon>
        <taxon>Pseudooceanicola</taxon>
    </lineage>
</organism>
<keyword evidence="3" id="KW-1185">Reference proteome</keyword>